<keyword evidence="2" id="KW-0479">Metal-binding</keyword>
<keyword evidence="7" id="KW-1185">Reference proteome</keyword>
<evidence type="ECO:0000256" key="2">
    <source>
        <dbReference type="PROSITE-ProRule" id="PRU00047"/>
    </source>
</evidence>
<dbReference type="Proteomes" id="UP000016930">
    <property type="component" value="Unassembled WGS sequence"/>
</dbReference>
<organism evidence="6 7">
    <name type="scientific">Ceriporiopsis subvermispora (strain B)</name>
    <name type="common">White-rot fungus</name>
    <name type="synonym">Gelatoporia subvermispora</name>
    <dbReference type="NCBI Taxonomy" id="914234"/>
    <lineage>
        <taxon>Eukaryota</taxon>
        <taxon>Fungi</taxon>
        <taxon>Dikarya</taxon>
        <taxon>Basidiomycota</taxon>
        <taxon>Agaricomycotina</taxon>
        <taxon>Agaricomycetes</taxon>
        <taxon>Polyporales</taxon>
        <taxon>Gelatoporiaceae</taxon>
        <taxon>Gelatoporia</taxon>
    </lineage>
</organism>
<dbReference type="AlphaFoldDB" id="M2Q1Q0"/>
<dbReference type="GO" id="GO:0003676">
    <property type="term" value="F:nucleic acid binding"/>
    <property type="evidence" value="ECO:0007669"/>
    <property type="project" value="InterPro"/>
</dbReference>
<sequence length="445" mass="49555">MLGPLSDIPLGSLAEDSPTSPAVPVPLPHSYPEYSEHWVSAAQQSLTPVDVKNLVDSLYNQFWHGMERMRNKMKEGMRKRKNEARQLQMQIDNLEAIRREQAAQIADAQAMNRLLREKLEQAEKACQETQTALLKAEKAYTELRLKVDTMGTGGSVGLSQSLFPTMKEPDTFNGNKANKFDDWLESMALWLRHRGKVMQGYFDKVNDQESLGAYATFIEELKKGFQQTDKKDRAIAEFNQLVAKKGTNAQNFGEFSARFRTLAKQTGFSNAKLLSKLYAHVPKPAADVLITRGREKWAKTWDEFINEVQEILQDSRLLNGTVLTSQIAKDPNAMDVDAVKGKKSSDKADGKQAKVRKMAMSFEEARRKGCCAKCGGKGHMQKECPNGKKSNSSSASSSKNTDTPGASSSKASSSSSKGKEKDTGKSKYTKKSVREMHGSDSDRFE</sequence>
<dbReference type="PROSITE" id="PS50158">
    <property type="entry name" value="ZF_CCHC"/>
    <property type="match status" value="1"/>
</dbReference>
<feature type="domain" description="CCHC-type" evidence="5">
    <location>
        <begin position="371"/>
        <end position="386"/>
    </location>
</feature>
<dbReference type="HOGENOM" id="CLU_046435_0_0_1"/>
<evidence type="ECO:0000256" key="3">
    <source>
        <dbReference type="SAM" id="Coils"/>
    </source>
</evidence>
<keyword evidence="1" id="KW-0507">mRNA processing</keyword>
<dbReference type="GO" id="GO:0008270">
    <property type="term" value="F:zinc ion binding"/>
    <property type="evidence" value="ECO:0007669"/>
    <property type="project" value="UniProtKB-KW"/>
</dbReference>
<dbReference type="Gene3D" id="4.10.60.10">
    <property type="entry name" value="Zinc finger, CCHC-type"/>
    <property type="match status" value="1"/>
</dbReference>
<keyword evidence="2" id="KW-0862">Zinc</keyword>
<dbReference type="InterPro" id="IPR001878">
    <property type="entry name" value="Znf_CCHC"/>
</dbReference>
<evidence type="ECO:0000256" key="1">
    <source>
        <dbReference type="ARBA" id="ARBA00022664"/>
    </source>
</evidence>
<dbReference type="EMBL" id="KB445860">
    <property type="protein sequence ID" value="EMD30743.1"/>
    <property type="molecule type" value="Genomic_DNA"/>
</dbReference>
<evidence type="ECO:0000313" key="7">
    <source>
        <dbReference type="Proteomes" id="UP000016930"/>
    </source>
</evidence>
<proteinExistence type="predicted"/>
<feature type="region of interest" description="Disordered" evidence="4">
    <location>
        <begin position="376"/>
        <end position="445"/>
    </location>
</feature>
<keyword evidence="3" id="KW-0175">Coiled coil</keyword>
<accession>M2Q1Q0</accession>
<keyword evidence="2" id="KW-0863">Zinc-finger</keyword>
<dbReference type="SUPFAM" id="SSF57756">
    <property type="entry name" value="Retrovirus zinc finger-like domains"/>
    <property type="match status" value="1"/>
</dbReference>
<dbReference type="GO" id="GO:0006397">
    <property type="term" value="P:mRNA processing"/>
    <property type="evidence" value="ECO:0007669"/>
    <property type="project" value="UniProtKB-KW"/>
</dbReference>
<feature type="non-terminal residue" evidence="6">
    <location>
        <position position="1"/>
    </location>
</feature>
<protein>
    <recommendedName>
        <fullName evidence="5">CCHC-type domain-containing protein</fullName>
    </recommendedName>
</protein>
<dbReference type="InterPro" id="IPR036875">
    <property type="entry name" value="Znf_CCHC_sf"/>
</dbReference>
<gene>
    <name evidence="6" type="ORF">CERSUDRAFT_101028</name>
</gene>
<feature type="compositionally biased region" description="Basic and acidic residues" evidence="4">
    <location>
        <begin position="432"/>
        <end position="445"/>
    </location>
</feature>
<feature type="region of interest" description="Disordered" evidence="4">
    <location>
        <begin position="1"/>
        <end position="28"/>
    </location>
</feature>
<evidence type="ECO:0000256" key="4">
    <source>
        <dbReference type="SAM" id="MobiDB-lite"/>
    </source>
</evidence>
<evidence type="ECO:0000313" key="6">
    <source>
        <dbReference type="EMBL" id="EMD30743.1"/>
    </source>
</evidence>
<name>M2Q1Q0_CERS8</name>
<feature type="compositionally biased region" description="Low complexity" evidence="4">
    <location>
        <begin position="387"/>
        <end position="416"/>
    </location>
</feature>
<reference evidence="6 7" key="1">
    <citation type="journal article" date="2012" name="Proc. Natl. Acad. Sci. U.S.A.">
        <title>Comparative genomics of Ceriporiopsis subvermispora and Phanerochaete chrysosporium provide insight into selective ligninolysis.</title>
        <authorList>
            <person name="Fernandez-Fueyo E."/>
            <person name="Ruiz-Duenas F.J."/>
            <person name="Ferreira P."/>
            <person name="Floudas D."/>
            <person name="Hibbett D.S."/>
            <person name="Canessa P."/>
            <person name="Larrondo L.F."/>
            <person name="James T.Y."/>
            <person name="Seelenfreund D."/>
            <person name="Lobos S."/>
            <person name="Polanco R."/>
            <person name="Tello M."/>
            <person name="Honda Y."/>
            <person name="Watanabe T."/>
            <person name="Watanabe T."/>
            <person name="Ryu J.S."/>
            <person name="Kubicek C.P."/>
            <person name="Schmoll M."/>
            <person name="Gaskell J."/>
            <person name="Hammel K.E."/>
            <person name="St John F.J."/>
            <person name="Vanden Wymelenberg A."/>
            <person name="Sabat G."/>
            <person name="Splinter BonDurant S."/>
            <person name="Syed K."/>
            <person name="Yadav J.S."/>
            <person name="Doddapaneni H."/>
            <person name="Subramanian V."/>
            <person name="Lavin J.L."/>
            <person name="Oguiza J.A."/>
            <person name="Perez G."/>
            <person name="Pisabarro A.G."/>
            <person name="Ramirez L."/>
            <person name="Santoyo F."/>
            <person name="Master E."/>
            <person name="Coutinho P.M."/>
            <person name="Henrissat B."/>
            <person name="Lombard V."/>
            <person name="Magnuson J.K."/>
            <person name="Kuees U."/>
            <person name="Hori C."/>
            <person name="Igarashi K."/>
            <person name="Samejima M."/>
            <person name="Held B.W."/>
            <person name="Barry K.W."/>
            <person name="LaButti K.M."/>
            <person name="Lapidus A."/>
            <person name="Lindquist E.A."/>
            <person name="Lucas S.M."/>
            <person name="Riley R."/>
            <person name="Salamov A.A."/>
            <person name="Hoffmeister D."/>
            <person name="Schwenk D."/>
            <person name="Hadar Y."/>
            <person name="Yarden O."/>
            <person name="de Vries R.P."/>
            <person name="Wiebenga A."/>
            <person name="Stenlid J."/>
            <person name="Eastwood D."/>
            <person name="Grigoriev I.V."/>
            <person name="Berka R.M."/>
            <person name="Blanchette R.A."/>
            <person name="Kersten P."/>
            <person name="Martinez A.T."/>
            <person name="Vicuna R."/>
            <person name="Cullen D."/>
        </authorList>
    </citation>
    <scope>NUCLEOTIDE SEQUENCE [LARGE SCALE GENOMIC DNA]</scope>
    <source>
        <strain evidence="6 7">B</strain>
    </source>
</reference>
<feature type="coiled-coil region" evidence="3">
    <location>
        <begin position="66"/>
        <end position="139"/>
    </location>
</feature>
<evidence type="ECO:0000259" key="5">
    <source>
        <dbReference type="PROSITE" id="PS50158"/>
    </source>
</evidence>